<dbReference type="RefSeq" id="WP_221861889.1">
    <property type="nucleotide sequence ID" value="NZ_JAIKTU010000012.1"/>
</dbReference>
<gene>
    <name evidence="2" type="ORF">K5V21_14520</name>
</gene>
<feature type="transmembrane region" description="Helical" evidence="1">
    <location>
        <begin position="237"/>
        <end position="260"/>
    </location>
</feature>
<feature type="transmembrane region" description="Helical" evidence="1">
    <location>
        <begin position="407"/>
        <end position="426"/>
    </location>
</feature>
<feature type="transmembrane region" description="Helical" evidence="1">
    <location>
        <begin position="109"/>
        <end position="129"/>
    </location>
</feature>
<protein>
    <submittedName>
        <fullName evidence="2">YfhO family protein</fullName>
    </submittedName>
</protein>
<evidence type="ECO:0000313" key="3">
    <source>
        <dbReference type="Proteomes" id="UP001299068"/>
    </source>
</evidence>
<reference evidence="2 3" key="1">
    <citation type="journal article" date="2021" name="Cell Host Microbe">
        <title>in vivo commensal control of Clostridioides difficile virulence.</title>
        <authorList>
            <person name="Girinathan B.P."/>
            <person name="Dibenedetto N."/>
            <person name="Worley J.N."/>
            <person name="Peltier J."/>
            <person name="Arrieta-Ortiz M.L."/>
            <person name="Rupa Christinal Immanuel S."/>
            <person name="Lavin R."/>
            <person name="Delaney M.L."/>
            <person name="Cummins C."/>
            <person name="Hoffmann M."/>
            <person name="Luo Y."/>
            <person name="Gonzalez-Escalona N."/>
            <person name="Allard M."/>
            <person name="Onderdonk A.B."/>
            <person name="Gerber G.K."/>
            <person name="Sonenshein A.L."/>
            <person name="Baliga N."/>
            <person name="Dupuy B."/>
            <person name="Bry L."/>
        </authorList>
    </citation>
    <scope>NUCLEOTIDE SEQUENCE [LARGE SCALE GENOMIC DNA]</scope>
    <source>
        <strain evidence="2 3">DSM 599</strain>
    </source>
</reference>
<keyword evidence="1" id="KW-0812">Transmembrane</keyword>
<dbReference type="InterPro" id="IPR018580">
    <property type="entry name" value="Uncharacterised_YfhO"/>
</dbReference>
<feature type="transmembrane region" description="Helical" evidence="1">
    <location>
        <begin position="12"/>
        <end position="30"/>
    </location>
</feature>
<evidence type="ECO:0000313" key="2">
    <source>
        <dbReference type="EMBL" id="MBY0756660.1"/>
    </source>
</evidence>
<dbReference type="PANTHER" id="PTHR38454:SF1">
    <property type="entry name" value="INTEGRAL MEMBRANE PROTEIN"/>
    <property type="match status" value="1"/>
</dbReference>
<keyword evidence="3" id="KW-1185">Reference proteome</keyword>
<feature type="transmembrane region" description="Helical" evidence="1">
    <location>
        <begin position="899"/>
        <end position="920"/>
    </location>
</feature>
<keyword evidence="1" id="KW-1133">Transmembrane helix</keyword>
<proteinExistence type="predicted"/>
<organism evidence="2 3">
    <name type="scientific">Clostridium sardiniense</name>
    <name type="common">Clostridium absonum</name>
    <dbReference type="NCBI Taxonomy" id="29369"/>
    <lineage>
        <taxon>Bacteria</taxon>
        <taxon>Bacillati</taxon>
        <taxon>Bacillota</taxon>
        <taxon>Clostridia</taxon>
        <taxon>Eubacteriales</taxon>
        <taxon>Clostridiaceae</taxon>
        <taxon>Clostridium</taxon>
    </lineage>
</organism>
<feature type="transmembrane region" description="Helical" evidence="1">
    <location>
        <begin position="295"/>
        <end position="315"/>
    </location>
</feature>
<feature type="transmembrane region" description="Helical" evidence="1">
    <location>
        <begin position="382"/>
        <end position="401"/>
    </location>
</feature>
<sequence length="930" mass="106941">MKNLDRIKKSPITIYTIIFIIIFSLYYIVFVQDGKTLIWSGDGINQHFSILYDFNEMIRNFIKDPSAGFPEWSWNIAYGSDVIGAYSYYVIGDLFSYLSLLFPLNKLEFAYNLLIVLRLYCTGLAFIYYSKRMRFSNYGSILGSIAYAFSGFILMSAIRHPYFINPLIILPIVFICIENILENKKKYLFSIIVAVSMISNFYFSYMIAIISIIYAFLRYIEIGKIRGIKFRKYFGSLFIYFSIGILISCIILLPTLYSIVTSSRISSDNSQGTILLYPIGYYINLLYSSISSGSYAFWTVLTLPILTFILLPIFIKMKKRYKTYFYMTIIFSIMILIPFFGSMMNGFSSISNRWTFVFAFLSSVIIAVGFDNLKEISKKDIYITIFILLSFVGLGVLNILFKKVSNNVFPSIFLGIITVIFIFYYMKLLKNNISKSNRTTFIILLTLLSLNIIFNNYYRYSTSGNNYIKEFLSRGKAFSYYGDAFNGAENYIKEKYKTFYRIGKADNISRDKTRNNSFVLNYNGIDSFLSINNGYLAEFSRSLNNRAFTPNSPIINFDNRPIVSNIMGVKYYVSRKDKDPRFDPSIKKIYDKGKFSIYEKEDVLPFGYVYSNILDKDVFEDLNGLEKEESLVNTASVDSKYLKSNIDDVPTSNLESISFDTGNSTAKIIDKKIIVTEPNQKVILNINPNETKAGNLFVNIKNLQYTKLPKGLKTQKEVDKFNNGSFKDKIKFIIKGFCEINKGDSFRINASYRNMNKNFNKPDMLDASGYFEMDDLIYNLGYYKDIKSGDSIVLTFNKAGEYSYESLDVVNLPIEKYNNQFEKLRENDFKISSINDDKITGRINSAIDGVLTFQMPYSKGWKVKIDGEKVKAFPVNEAFLGVNLKAGSHYVELVYKTPFLRLGMIFSVIGIALLISIIIVQKKSSKKKVI</sequence>
<name>A0ABS7L0S6_CLOSR</name>
<evidence type="ECO:0000256" key="1">
    <source>
        <dbReference type="SAM" id="Phobius"/>
    </source>
</evidence>
<feature type="transmembrane region" description="Helical" evidence="1">
    <location>
        <begin position="438"/>
        <end position="458"/>
    </location>
</feature>
<feature type="transmembrane region" description="Helical" evidence="1">
    <location>
        <begin position="83"/>
        <end position="102"/>
    </location>
</feature>
<dbReference type="PANTHER" id="PTHR38454">
    <property type="entry name" value="INTEGRAL MEMBRANE PROTEIN-RELATED"/>
    <property type="match status" value="1"/>
</dbReference>
<feature type="transmembrane region" description="Helical" evidence="1">
    <location>
        <begin position="324"/>
        <end position="341"/>
    </location>
</feature>
<comment type="caution">
    <text evidence="2">The sequence shown here is derived from an EMBL/GenBank/DDBJ whole genome shotgun (WGS) entry which is preliminary data.</text>
</comment>
<dbReference type="Pfam" id="PF09586">
    <property type="entry name" value="YfhO"/>
    <property type="match status" value="1"/>
</dbReference>
<feature type="transmembrane region" description="Helical" evidence="1">
    <location>
        <begin position="135"/>
        <end position="155"/>
    </location>
</feature>
<dbReference type="Proteomes" id="UP001299068">
    <property type="component" value="Unassembled WGS sequence"/>
</dbReference>
<keyword evidence="1" id="KW-0472">Membrane</keyword>
<accession>A0ABS7L0S6</accession>
<feature type="transmembrane region" description="Helical" evidence="1">
    <location>
        <begin position="162"/>
        <end position="181"/>
    </location>
</feature>
<feature type="transmembrane region" description="Helical" evidence="1">
    <location>
        <begin position="353"/>
        <end position="370"/>
    </location>
</feature>
<dbReference type="EMBL" id="JAIKTU010000012">
    <property type="protein sequence ID" value="MBY0756660.1"/>
    <property type="molecule type" value="Genomic_DNA"/>
</dbReference>
<feature type="transmembrane region" description="Helical" evidence="1">
    <location>
        <begin position="187"/>
        <end position="217"/>
    </location>
</feature>